<dbReference type="InterPro" id="IPR032710">
    <property type="entry name" value="NTF2-like_dom_sf"/>
</dbReference>
<name>A0ABS5T061_9GAMM</name>
<gene>
    <name evidence="2" type="ORF">HH682_15065</name>
</gene>
<keyword evidence="3" id="KW-1185">Reference proteome</keyword>
<dbReference type="EMBL" id="JABBFR010000038">
    <property type="protein sequence ID" value="MBT0725706.1"/>
    <property type="molecule type" value="Genomic_DNA"/>
</dbReference>
<sequence length="149" mass="16745">MTDMDLIIEESKITKLIIDLGRCLDEGDFVRHGKNFIEDGVLILPFKTVRSSFEITKHSSSNLGKFAKVYHVITDIVINIDNELNSAKARANVHALHLFDVSIPSEFAELGGYYNFTLIKNTNGDWKFKQVELVKVWSSGKAENIGVNS</sequence>
<dbReference type="InterPro" id="IPR037401">
    <property type="entry name" value="SnoaL-like"/>
</dbReference>
<dbReference type="Gene3D" id="3.10.450.50">
    <property type="match status" value="1"/>
</dbReference>
<protein>
    <submittedName>
        <fullName evidence="2">SnoaL-like domain-containing protein</fullName>
    </submittedName>
</protein>
<comment type="caution">
    <text evidence="2">The sequence shown here is derived from an EMBL/GenBank/DDBJ whole genome shotgun (WGS) entry which is preliminary data.</text>
</comment>
<dbReference type="SUPFAM" id="SSF54427">
    <property type="entry name" value="NTF2-like"/>
    <property type="match status" value="1"/>
</dbReference>
<dbReference type="Proteomes" id="UP000790096">
    <property type="component" value="Unassembled WGS sequence"/>
</dbReference>
<evidence type="ECO:0000259" key="1">
    <source>
        <dbReference type="Pfam" id="PF13577"/>
    </source>
</evidence>
<reference evidence="2 3" key="1">
    <citation type="submission" date="2020-04" db="EMBL/GenBank/DDBJ databases">
        <title>Genome sequencing of Rosenbergiella species.</title>
        <authorList>
            <person name="Alvarez-Perez S."/>
            <person name="Lievens B."/>
        </authorList>
    </citation>
    <scope>NUCLEOTIDE SEQUENCE [LARGE SCALE GENOMIC DNA]</scope>
    <source>
        <strain evidence="2 3">S61</strain>
    </source>
</reference>
<organism evidence="2 3">
    <name type="scientific">Rosenbergiella gaditana</name>
    <dbReference type="NCBI Taxonomy" id="2726987"/>
    <lineage>
        <taxon>Bacteria</taxon>
        <taxon>Pseudomonadati</taxon>
        <taxon>Pseudomonadota</taxon>
        <taxon>Gammaproteobacteria</taxon>
        <taxon>Enterobacterales</taxon>
        <taxon>Erwiniaceae</taxon>
        <taxon>Rosenbergiella</taxon>
    </lineage>
</organism>
<accession>A0ABS5T061</accession>
<proteinExistence type="predicted"/>
<feature type="domain" description="SnoaL-like" evidence="1">
    <location>
        <begin position="10"/>
        <end position="130"/>
    </location>
</feature>
<dbReference type="Pfam" id="PF13577">
    <property type="entry name" value="SnoaL_4"/>
    <property type="match status" value="1"/>
</dbReference>
<dbReference type="RefSeq" id="WP_214238311.1">
    <property type="nucleotide sequence ID" value="NZ_JABBFR010000038.1"/>
</dbReference>
<evidence type="ECO:0000313" key="3">
    <source>
        <dbReference type="Proteomes" id="UP000790096"/>
    </source>
</evidence>
<evidence type="ECO:0000313" key="2">
    <source>
        <dbReference type="EMBL" id="MBT0725706.1"/>
    </source>
</evidence>